<gene>
    <name evidence="2" type="ORF">Lokhon_01629</name>
</gene>
<dbReference type="Pfam" id="PF03886">
    <property type="entry name" value="ABC_trans_aux"/>
    <property type="match status" value="1"/>
</dbReference>
<dbReference type="STRING" id="1122180.Lokhon_01629"/>
<dbReference type="Gene3D" id="3.40.50.10610">
    <property type="entry name" value="ABC-type transport auxiliary lipoprotein component"/>
    <property type="match status" value="1"/>
</dbReference>
<feature type="domain" description="ABC-type transport auxiliary lipoprotein component" evidence="1">
    <location>
        <begin position="35"/>
        <end position="189"/>
    </location>
</feature>
<evidence type="ECO:0000313" key="2">
    <source>
        <dbReference type="EMBL" id="EYD72824.1"/>
    </source>
</evidence>
<name>A0A017HGA1_9RHOB</name>
<dbReference type="PATRIC" id="fig|1122180.6.peg.1607"/>
<dbReference type="EMBL" id="APGJ01000004">
    <property type="protein sequence ID" value="EYD72824.1"/>
    <property type="molecule type" value="Genomic_DNA"/>
</dbReference>
<proteinExistence type="predicted"/>
<sequence>MRWGHDVPGLGLVLLLSGCGALDVLDRASTPLEVYDLRPPEIVATAAAPLPLDVIVERPEASGSLTTDRIMVRPDPLRAQYLPDARWADPVPEIMQTLMVRSLNDSGALRYAGRRPLGIGGDYAVLTEIVNFHAESFAPDEAQVEIGMLVRLVRESDAMVVATRRIEATVEVTSTDTPTLAAAFDRATRNALKEFTSWILGAIRPGS</sequence>
<dbReference type="Proteomes" id="UP000025047">
    <property type="component" value="Unassembled WGS sequence"/>
</dbReference>
<comment type="caution">
    <text evidence="2">The sequence shown here is derived from an EMBL/GenBank/DDBJ whole genome shotgun (WGS) entry which is preliminary data.</text>
</comment>
<evidence type="ECO:0000313" key="3">
    <source>
        <dbReference type="Proteomes" id="UP000025047"/>
    </source>
</evidence>
<protein>
    <recommendedName>
        <fullName evidence="1">ABC-type transport auxiliary lipoprotein component domain-containing protein</fullName>
    </recommendedName>
</protein>
<dbReference type="HOGENOM" id="CLU_093163_1_0_5"/>
<dbReference type="OrthoDB" id="9808689at2"/>
<dbReference type="AlphaFoldDB" id="A0A017HGA1"/>
<dbReference type="PROSITE" id="PS51257">
    <property type="entry name" value="PROKAR_LIPOPROTEIN"/>
    <property type="match status" value="1"/>
</dbReference>
<organism evidence="2 3">
    <name type="scientific">Limimaricola hongkongensis DSM 17492</name>
    <dbReference type="NCBI Taxonomy" id="1122180"/>
    <lineage>
        <taxon>Bacteria</taxon>
        <taxon>Pseudomonadati</taxon>
        <taxon>Pseudomonadota</taxon>
        <taxon>Alphaproteobacteria</taxon>
        <taxon>Rhodobacterales</taxon>
        <taxon>Paracoccaceae</taxon>
        <taxon>Limimaricola</taxon>
    </lineage>
</organism>
<dbReference type="SUPFAM" id="SSF159594">
    <property type="entry name" value="XCC0632-like"/>
    <property type="match status" value="1"/>
</dbReference>
<reference evidence="2 3" key="1">
    <citation type="submission" date="2013-03" db="EMBL/GenBank/DDBJ databases">
        <authorList>
            <person name="Fiebig A."/>
            <person name="Goeker M."/>
            <person name="Klenk H.-P.P."/>
        </authorList>
    </citation>
    <scope>NUCLEOTIDE SEQUENCE [LARGE SCALE GENOMIC DNA]</scope>
    <source>
        <strain evidence="2 3">DSM 17492</strain>
    </source>
</reference>
<dbReference type="RefSeq" id="WP_017929126.1">
    <property type="nucleotide sequence ID" value="NZ_KK088650.1"/>
</dbReference>
<keyword evidence="3" id="KW-1185">Reference proteome</keyword>
<dbReference type="InterPro" id="IPR005586">
    <property type="entry name" value="ABC_trans_aux"/>
</dbReference>
<dbReference type="eggNOG" id="COG3218">
    <property type="taxonomic scope" value="Bacteria"/>
</dbReference>
<evidence type="ECO:0000259" key="1">
    <source>
        <dbReference type="Pfam" id="PF03886"/>
    </source>
</evidence>
<accession>A0A017HGA1</accession>